<evidence type="ECO:0000256" key="6">
    <source>
        <dbReference type="ARBA" id="ARBA00022679"/>
    </source>
</evidence>
<dbReference type="NCBIfam" id="TIGR03150">
    <property type="entry name" value="fabF"/>
    <property type="match status" value="1"/>
</dbReference>
<dbReference type="RefSeq" id="WP_128534723.1">
    <property type="nucleotide sequence ID" value="NZ_SBIW01000007.1"/>
</dbReference>
<dbReference type="UniPathway" id="UPA00094"/>
<dbReference type="FunFam" id="3.40.47.10:FF:000029">
    <property type="entry name" value="3-oxoacyl-[acyl-carrier-protein] synthase 1"/>
    <property type="match status" value="1"/>
</dbReference>
<accession>A0A3S3VBV4</accession>
<sequence>MKRVVVTGMGVVSATGMDIVGFWNNIVEGNSPAKAITRFNTDKFKTHFATQIADFNAAQYLDRNEIKRSDLYTQYALIAASQAITDSGFDINAMSPFDIGVIFGTAQGGMDTFEHQYKEFAAGGFEPHFNPFFIPKTLVNMAAGLISIKFGFMGVNFSTASACASANTAIMDAFNYIKFGKAKIIVTGGSDAPITEASIGGYNSLKALSTRNADPTKASRPFDVERDGFVMGEGAGVLVLEEYEHAKARGAHIYCEIGGAAMTSDAYHITATHPEGKGAVRAMQLALEDAGLNPSDIGFVNAHATSTPVGDISEAKAIKAVFNGQENLHVSATKSVTGHLLGAAGAVEAIIAVKAIIDGIVPPTINTQTIDPEIPKGLNIVINNAIEKRVDAALSNTFGFGGHNGVVIFKKI</sequence>
<dbReference type="CDD" id="cd00834">
    <property type="entry name" value="KAS_I_II"/>
    <property type="match status" value="1"/>
</dbReference>
<evidence type="ECO:0000256" key="8">
    <source>
        <dbReference type="ARBA" id="ARBA00023098"/>
    </source>
</evidence>
<keyword evidence="5 11" id="KW-0444">Lipid biosynthesis</keyword>
<dbReference type="FunFam" id="3.40.47.10:FF:000018">
    <property type="entry name" value="3-oxoacyl-[acyl-carrier-protein] synthase 2"/>
    <property type="match status" value="1"/>
</dbReference>
<dbReference type="GO" id="GO:0004315">
    <property type="term" value="F:3-oxoacyl-[acyl-carrier-protein] synthase activity"/>
    <property type="evidence" value="ECO:0007669"/>
    <property type="project" value="UniProtKB-UniRule"/>
</dbReference>
<dbReference type="InterPro" id="IPR020841">
    <property type="entry name" value="PKS_Beta-ketoAc_synthase_dom"/>
</dbReference>
<dbReference type="InterPro" id="IPR000794">
    <property type="entry name" value="Beta-ketoacyl_synthase"/>
</dbReference>
<comment type="catalytic activity">
    <reaction evidence="11">
        <text>a fatty acyl-[ACP] + malonyl-[ACP] + H(+) = a 3-oxoacyl-[ACP] + holo-[ACP] + CO2</text>
        <dbReference type="Rhea" id="RHEA:22836"/>
        <dbReference type="Rhea" id="RHEA-COMP:9623"/>
        <dbReference type="Rhea" id="RHEA-COMP:9685"/>
        <dbReference type="Rhea" id="RHEA-COMP:9916"/>
        <dbReference type="Rhea" id="RHEA-COMP:14125"/>
        <dbReference type="ChEBI" id="CHEBI:15378"/>
        <dbReference type="ChEBI" id="CHEBI:16526"/>
        <dbReference type="ChEBI" id="CHEBI:64479"/>
        <dbReference type="ChEBI" id="CHEBI:78449"/>
        <dbReference type="ChEBI" id="CHEBI:78776"/>
        <dbReference type="ChEBI" id="CHEBI:138651"/>
    </reaction>
</comment>
<gene>
    <name evidence="15" type="primary">fabF</name>
    <name evidence="15" type="ORF">EPL05_14600</name>
</gene>
<dbReference type="PROSITE" id="PS52004">
    <property type="entry name" value="KS3_2"/>
    <property type="match status" value="1"/>
</dbReference>
<dbReference type="PROSITE" id="PS00606">
    <property type="entry name" value="KS3_1"/>
    <property type="match status" value="1"/>
</dbReference>
<evidence type="ECO:0000256" key="4">
    <source>
        <dbReference type="ARBA" id="ARBA00014657"/>
    </source>
</evidence>
<dbReference type="PANTHER" id="PTHR11712">
    <property type="entry name" value="POLYKETIDE SYNTHASE-RELATED"/>
    <property type="match status" value="1"/>
</dbReference>
<comment type="caution">
    <text evidence="15">The sequence shown here is derived from an EMBL/GenBank/DDBJ whole genome shotgun (WGS) entry which is preliminary data.</text>
</comment>
<keyword evidence="8" id="KW-0443">Lipid metabolism</keyword>
<dbReference type="InterPro" id="IPR018201">
    <property type="entry name" value="Ketoacyl_synth_AS"/>
</dbReference>
<evidence type="ECO:0000256" key="7">
    <source>
        <dbReference type="ARBA" id="ARBA00022832"/>
    </source>
</evidence>
<dbReference type="SUPFAM" id="SSF53901">
    <property type="entry name" value="Thiolase-like"/>
    <property type="match status" value="2"/>
</dbReference>
<dbReference type="GO" id="GO:0030497">
    <property type="term" value="P:fatty acid elongation"/>
    <property type="evidence" value="ECO:0007669"/>
    <property type="project" value="UniProtKB-ARBA"/>
</dbReference>
<comment type="function">
    <text evidence="11">Involved in the type II fatty acid elongation cycle. Catalyzes the elongation of a wide range of acyl-ACP by the addition of two carbons from malonyl-ACP to an acyl acceptor. Can efficiently catalyze the conversion of palmitoleoyl-ACP (cis-hexadec-9-enoyl-ACP) to cis-vaccenoyl-ACP (cis-octadec-11-enoyl-ACP), an essential step in the thermal regulation of fatty acid composition.</text>
</comment>
<dbReference type="Proteomes" id="UP000286701">
    <property type="component" value="Unassembled WGS sequence"/>
</dbReference>
<evidence type="ECO:0000313" key="15">
    <source>
        <dbReference type="EMBL" id="RWY49993.1"/>
    </source>
</evidence>
<comment type="similarity">
    <text evidence="2 11 13">Belongs to the thiolase-like superfamily. Beta-ketoacyl-ACP synthases family.</text>
</comment>
<proteinExistence type="inferred from homology"/>
<name>A0A3S3VBV4_9SPHI</name>
<dbReference type="InterPro" id="IPR016039">
    <property type="entry name" value="Thiolase-like"/>
</dbReference>
<protein>
    <recommendedName>
        <fullName evidence="4 11">3-oxoacyl-[acyl-carrier-protein] synthase 2</fullName>
        <ecNumber evidence="3 11">2.3.1.179</ecNumber>
    </recommendedName>
</protein>
<evidence type="ECO:0000256" key="11">
    <source>
        <dbReference type="PIRNR" id="PIRNR000447"/>
    </source>
</evidence>
<evidence type="ECO:0000256" key="10">
    <source>
        <dbReference type="ARBA" id="ARBA00023315"/>
    </source>
</evidence>
<dbReference type="NCBIfam" id="NF005589">
    <property type="entry name" value="PRK07314.1"/>
    <property type="match status" value="1"/>
</dbReference>
<organism evidence="15 16">
    <name type="scientific">Mucilaginibacter gilvus</name>
    <dbReference type="NCBI Taxonomy" id="2305909"/>
    <lineage>
        <taxon>Bacteria</taxon>
        <taxon>Pseudomonadati</taxon>
        <taxon>Bacteroidota</taxon>
        <taxon>Sphingobacteriia</taxon>
        <taxon>Sphingobacteriales</taxon>
        <taxon>Sphingobacteriaceae</taxon>
        <taxon>Mucilaginibacter</taxon>
    </lineage>
</organism>
<dbReference type="PIRSF" id="PIRSF000447">
    <property type="entry name" value="KAS_II"/>
    <property type="match status" value="1"/>
</dbReference>
<comment type="catalytic activity">
    <reaction evidence="11">
        <text>(9Z)-hexadecenoyl-[ACP] + malonyl-[ACP] + H(+) = 3-oxo-(11Z)-octadecenoyl-[ACP] + holo-[ACP] + CO2</text>
        <dbReference type="Rhea" id="RHEA:55040"/>
        <dbReference type="Rhea" id="RHEA-COMP:9623"/>
        <dbReference type="Rhea" id="RHEA-COMP:9685"/>
        <dbReference type="Rhea" id="RHEA-COMP:10800"/>
        <dbReference type="Rhea" id="RHEA-COMP:14074"/>
        <dbReference type="ChEBI" id="CHEBI:15378"/>
        <dbReference type="ChEBI" id="CHEBI:16526"/>
        <dbReference type="ChEBI" id="CHEBI:64479"/>
        <dbReference type="ChEBI" id="CHEBI:78449"/>
        <dbReference type="ChEBI" id="CHEBI:83989"/>
        <dbReference type="ChEBI" id="CHEBI:138538"/>
        <dbReference type="EC" id="2.3.1.179"/>
    </reaction>
</comment>
<dbReference type="GO" id="GO:0005829">
    <property type="term" value="C:cytosol"/>
    <property type="evidence" value="ECO:0007669"/>
    <property type="project" value="TreeGrafter"/>
</dbReference>
<dbReference type="Pfam" id="PF00109">
    <property type="entry name" value="ketoacyl-synt"/>
    <property type="match status" value="1"/>
</dbReference>
<evidence type="ECO:0000256" key="3">
    <source>
        <dbReference type="ARBA" id="ARBA00012356"/>
    </source>
</evidence>
<dbReference type="PANTHER" id="PTHR11712:SF336">
    <property type="entry name" value="3-OXOACYL-[ACYL-CARRIER-PROTEIN] SYNTHASE, MITOCHONDRIAL"/>
    <property type="match status" value="1"/>
</dbReference>
<reference evidence="15 16" key="1">
    <citation type="submission" date="2019-01" db="EMBL/GenBank/DDBJ databases">
        <title>Mucilaginibacter antarcticum sp. nov., isolated from antarctic soil.</title>
        <authorList>
            <person name="Yan Y.-Q."/>
            <person name="Du Z.-J."/>
        </authorList>
    </citation>
    <scope>NUCLEOTIDE SEQUENCE [LARGE SCALE GENOMIC DNA]</scope>
    <source>
        <strain evidence="15 16">F01003</strain>
    </source>
</reference>
<dbReference type="InterPro" id="IPR017568">
    <property type="entry name" value="3-oxoacyl-ACP_synth-2"/>
</dbReference>
<evidence type="ECO:0000313" key="16">
    <source>
        <dbReference type="Proteomes" id="UP000286701"/>
    </source>
</evidence>
<dbReference type="OrthoDB" id="9808669at2"/>
<keyword evidence="16" id="KW-1185">Reference proteome</keyword>
<dbReference type="AlphaFoldDB" id="A0A3S3VBV4"/>
<dbReference type="EMBL" id="SBIW01000007">
    <property type="protein sequence ID" value="RWY49993.1"/>
    <property type="molecule type" value="Genomic_DNA"/>
</dbReference>
<keyword evidence="9 11" id="KW-0275">Fatty acid biosynthesis</keyword>
<dbReference type="SMART" id="SM00825">
    <property type="entry name" value="PKS_KS"/>
    <property type="match status" value="1"/>
</dbReference>
<keyword evidence="6 11" id="KW-0808">Transferase</keyword>
<evidence type="ECO:0000256" key="13">
    <source>
        <dbReference type="RuleBase" id="RU003694"/>
    </source>
</evidence>
<dbReference type="EC" id="2.3.1.179" evidence="3 11"/>
<feature type="domain" description="Ketosynthase family 3 (KS3)" evidence="14">
    <location>
        <begin position="1"/>
        <end position="411"/>
    </location>
</feature>
<comment type="pathway">
    <text evidence="1 11">Lipid metabolism; fatty acid biosynthesis.</text>
</comment>
<keyword evidence="10 11" id="KW-0012">Acyltransferase</keyword>
<evidence type="ECO:0000256" key="1">
    <source>
        <dbReference type="ARBA" id="ARBA00005194"/>
    </source>
</evidence>
<dbReference type="Pfam" id="PF02801">
    <property type="entry name" value="Ketoacyl-synt_C"/>
    <property type="match status" value="1"/>
</dbReference>
<keyword evidence="7" id="KW-0276">Fatty acid metabolism</keyword>
<dbReference type="InterPro" id="IPR014030">
    <property type="entry name" value="Ketoacyl_synth_N"/>
</dbReference>
<feature type="active site" description="For beta-ketoacyl synthase activity" evidence="12">
    <location>
        <position position="163"/>
    </location>
</feature>
<dbReference type="Gene3D" id="3.40.47.10">
    <property type="match status" value="1"/>
</dbReference>
<evidence type="ECO:0000259" key="14">
    <source>
        <dbReference type="PROSITE" id="PS52004"/>
    </source>
</evidence>
<dbReference type="InterPro" id="IPR014031">
    <property type="entry name" value="Ketoacyl_synth_C"/>
</dbReference>
<evidence type="ECO:0000256" key="2">
    <source>
        <dbReference type="ARBA" id="ARBA00008467"/>
    </source>
</evidence>
<evidence type="ECO:0000256" key="9">
    <source>
        <dbReference type="ARBA" id="ARBA00023160"/>
    </source>
</evidence>
<evidence type="ECO:0000256" key="12">
    <source>
        <dbReference type="PIRSR" id="PIRSR000447-1"/>
    </source>
</evidence>
<evidence type="ECO:0000256" key="5">
    <source>
        <dbReference type="ARBA" id="ARBA00022516"/>
    </source>
</evidence>